<accession>A0A841DE54</accession>
<proteinExistence type="predicted"/>
<evidence type="ECO:0000256" key="1">
    <source>
        <dbReference type="SAM" id="MobiDB-lite"/>
    </source>
</evidence>
<comment type="caution">
    <text evidence="2">The sequence shown here is derived from an EMBL/GenBank/DDBJ whole genome shotgun (WGS) entry which is preliminary data.</text>
</comment>
<sequence length="95" mass="10665">MPDFVFVAARAVFREFMRLGPAIGTQLSWVALAFEALHFLLMERTLPRSLHGGRHELGQNFLTTSTNTASLGFGDRSPAYALNTPTRSGIRWTRR</sequence>
<keyword evidence="3" id="KW-1185">Reference proteome</keyword>
<gene>
    <name evidence="2" type="ORF">HDA44_000695</name>
</gene>
<feature type="region of interest" description="Disordered" evidence="1">
    <location>
        <begin position="72"/>
        <end position="95"/>
    </location>
</feature>
<evidence type="ECO:0000313" key="2">
    <source>
        <dbReference type="EMBL" id="MBB5977354.1"/>
    </source>
</evidence>
<organism evidence="2 3">
    <name type="scientific">Kribbella solani</name>
    <dbReference type="NCBI Taxonomy" id="236067"/>
    <lineage>
        <taxon>Bacteria</taxon>
        <taxon>Bacillati</taxon>
        <taxon>Actinomycetota</taxon>
        <taxon>Actinomycetes</taxon>
        <taxon>Propionibacteriales</taxon>
        <taxon>Kribbellaceae</taxon>
        <taxon>Kribbella</taxon>
    </lineage>
</organism>
<dbReference type="AlphaFoldDB" id="A0A841DE54"/>
<evidence type="ECO:0000313" key="3">
    <source>
        <dbReference type="Proteomes" id="UP000558997"/>
    </source>
</evidence>
<reference evidence="2 3" key="1">
    <citation type="submission" date="2020-08" db="EMBL/GenBank/DDBJ databases">
        <title>Sequencing the genomes of 1000 actinobacteria strains.</title>
        <authorList>
            <person name="Klenk H.-P."/>
        </authorList>
    </citation>
    <scope>NUCLEOTIDE SEQUENCE [LARGE SCALE GENOMIC DNA]</scope>
    <source>
        <strain evidence="2 3">DSM 17294</strain>
    </source>
</reference>
<name>A0A841DE54_9ACTN</name>
<dbReference type="RefSeq" id="WP_202887136.1">
    <property type="nucleotide sequence ID" value="NZ_BAAAVN010000014.1"/>
</dbReference>
<dbReference type="EMBL" id="JACHNF010000001">
    <property type="protein sequence ID" value="MBB5977354.1"/>
    <property type="molecule type" value="Genomic_DNA"/>
</dbReference>
<protein>
    <submittedName>
        <fullName evidence="2">Uncharacterized protein</fullName>
    </submittedName>
</protein>
<dbReference type="Proteomes" id="UP000558997">
    <property type="component" value="Unassembled WGS sequence"/>
</dbReference>